<evidence type="ECO:0000256" key="1">
    <source>
        <dbReference type="SAM" id="MobiDB-lite"/>
    </source>
</evidence>
<name>A0A4R5EU38_9RHOB</name>
<accession>A0A4R5EU38</accession>
<evidence type="ECO:0008006" key="5">
    <source>
        <dbReference type="Google" id="ProtNLM"/>
    </source>
</evidence>
<feature type="compositionally biased region" description="Basic and acidic residues" evidence="1">
    <location>
        <begin position="82"/>
        <end position="94"/>
    </location>
</feature>
<sequence length="112" mass="12030">MIRFPLLLAPLFAVLITATTAQAGEREETCRAQAEQSSGYRPRAIEAEAGGIKFSLSGSVALGVSRSSGAATPAAPPFAGAAHRERFEAKRNQKRAESFQRAFDACMDERKD</sequence>
<protein>
    <recommendedName>
        <fullName evidence="5">PsiF repeat-containing protein</fullName>
    </recommendedName>
</protein>
<dbReference type="Proteomes" id="UP000294662">
    <property type="component" value="Unassembled WGS sequence"/>
</dbReference>
<dbReference type="RefSeq" id="WP_132828648.1">
    <property type="nucleotide sequence ID" value="NZ_SMFP01000005.1"/>
</dbReference>
<proteinExistence type="predicted"/>
<dbReference type="AlphaFoldDB" id="A0A4R5EU38"/>
<feature type="chain" id="PRO_5020519770" description="PsiF repeat-containing protein" evidence="2">
    <location>
        <begin position="24"/>
        <end position="112"/>
    </location>
</feature>
<evidence type="ECO:0000256" key="2">
    <source>
        <dbReference type="SAM" id="SignalP"/>
    </source>
</evidence>
<gene>
    <name evidence="3" type="ORF">E1B25_09245</name>
</gene>
<evidence type="ECO:0000313" key="4">
    <source>
        <dbReference type="Proteomes" id="UP000294662"/>
    </source>
</evidence>
<keyword evidence="4" id="KW-1185">Reference proteome</keyword>
<keyword evidence="2" id="KW-0732">Signal</keyword>
<comment type="caution">
    <text evidence="3">The sequence shown here is derived from an EMBL/GenBank/DDBJ whole genome shotgun (WGS) entry which is preliminary data.</text>
</comment>
<reference evidence="3 4" key="1">
    <citation type="submission" date="2019-03" db="EMBL/GenBank/DDBJ databases">
        <authorList>
            <person name="Zhang S."/>
        </authorList>
    </citation>
    <scope>NUCLEOTIDE SEQUENCE [LARGE SCALE GENOMIC DNA]</scope>
    <source>
        <strain evidence="3 4">S4J41</strain>
    </source>
</reference>
<dbReference type="EMBL" id="SMFP01000005">
    <property type="protein sequence ID" value="TDE38302.1"/>
    <property type="molecule type" value="Genomic_DNA"/>
</dbReference>
<dbReference type="OrthoDB" id="9920264at2"/>
<evidence type="ECO:0000313" key="3">
    <source>
        <dbReference type="EMBL" id="TDE38302.1"/>
    </source>
</evidence>
<feature type="compositionally biased region" description="Low complexity" evidence="1">
    <location>
        <begin position="70"/>
        <end position="81"/>
    </location>
</feature>
<feature type="signal peptide" evidence="2">
    <location>
        <begin position="1"/>
        <end position="23"/>
    </location>
</feature>
<feature type="region of interest" description="Disordered" evidence="1">
    <location>
        <begin position="68"/>
        <end position="94"/>
    </location>
</feature>
<organism evidence="3 4">
    <name type="scientific">Antarcticimicrobium sediminis</name>
    <dbReference type="NCBI Taxonomy" id="2546227"/>
    <lineage>
        <taxon>Bacteria</taxon>
        <taxon>Pseudomonadati</taxon>
        <taxon>Pseudomonadota</taxon>
        <taxon>Alphaproteobacteria</taxon>
        <taxon>Rhodobacterales</taxon>
        <taxon>Paracoccaceae</taxon>
        <taxon>Antarcticimicrobium</taxon>
    </lineage>
</organism>